<dbReference type="GO" id="GO:0005615">
    <property type="term" value="C:extracellular space"/>
    <property type="evidence" value="ECO:0007669"/>
    <property type="project" value="TreeGrafter"/>
</dbReference>
<accession>A0A9N8V2S7</accession>
<proteinExistence type="predicted"/>
<reference evidence="2" key="1">
    <citation type="submission" date="2021-06" db="EMBL/GenBank/DDBJ databases">
        <authorList>
            <person name="Kallberg Y."/>
            <person name="Tangrot J."/>
            <person name="Rosling A."/>
        </authorList>
    </citation>
    <scope>NUCLEOTIDE SEQUENCE</scope>
    <source>
        <strain evidence="2">87-6 pot B 2015</strain>
    </source>
</reference>
<dbReference type="EMBL" id="CAJVPP010000049">
    <property type="protein sequence ID" value="CAG8437619.1"/>
    <property type="molecule type" value="Genomic_DNA"/>
</dbReference>
<dbReference type="Pfam" id="PF02995">
    <property type="entry name" value="DUF229"/>
    <property type="match status" value="2"/>
</dbReference>
<evidence type="ECO:0000313" key="2">
    <source>
        <dbReference type="EMBL" id="CAG8437619.1"/>
    </source>
</evidence>
<dbReference type="Gene3D" id="3.40.720.10">
    <property type="entry name" value="Alkaline Phosphatase, subunit A"/>
    <property type="match status" value="1"/>
</dbReference>
<dbReference type="InterPro" id="IPR004245">
    <property type="entry name" value="DUF229"/>
</dbReference>
<protein>
    <submittedName>
        <fullName evidence="2">11910_t:CDS:1</fullName>
    </submittedName>
</protein>
<feature type="transmembrane region" description="Helical" evidence="1">
    <location>
        <begin position="47"/>
        <end position="66"/>
    </location>
</feature>
<dbReference type="InterPro" id="IPR017850">
    <property type="entry name" value="Alkaline_phosphatase_core_sf"/>
</dbReference>
<keyword evidence="1" id="KW-0472">Membrane</keyword>
<keyword evidence="1" id="KW-1133">Transmembrane helix</keyword>
<keyword evidence="3" id="KW-1185">Reference proteome</keyword>
<keyword evidence="1" id="KW-0812">Transmembrane</keyword>
<dbReference type="PANTHER" id="PTHR10974:SF1">
    <property type="entry name" value="FI08016P-RELATED"/>
    <property type="match status" value="1"/>
</dbReference>
<comment type="caution">
    <text evidence="2">The sequence shown here is derived from an EMBL/GenBank/DDBJ whole genome shotgun (WGS) entry which is preliminary data.</text>
</comment>
<name>A0A9N8V2S7_FUNMO</name>
<dbReference type="AlphaFoldDB" id="A0A9N8V2S7"/>
<organism evidence="2 3">
    <name type="scientific">Funneliformis mosseae</name>
    <name type="common">Endomycorrhizal fungus</name>
    <name type="synonym">Glomus mosseae</name>
    <dbReference type="NCBI Taxonomy" id="27381"/>
    <lineage>
        <taxon>Eukaryota</taxon>
        <taxon>Fungi</taxon>
        <taxon>Fungi incertae sedis</taxon>
        <taxon>Mucoromycota</taxon>
        <taxon>Glomeromycotina</taxon>
        <taxon>Glomeromycetes</taxon>
        <taxon>Glomerales</taxon>
        <taxon>Glomeraceae</taxon>
        <taxon>Funneliformis</taxon>
    </lineage>
</organism>
<sequence>MDKTSRFINNFQLWFRGTSWKYSPVTSNNSISKSQFTRAFTKSPKKLCISIILINLFIISIALIVLKTSFRFMERMIDGDGTCILPPWKPITQDQYPIEVIPGRTIAKIIHDPSNGEQEIDVECDSAYQYHFPSMSSGKKFESWDQKKNGLLKFAEEYVMIKCGTISNFLTREPFKSDENKSQSFNLPEKSVLKGQKPLVNDVVLILLDAVSREHFNEEFPRTRELLKNISNRTNGTHRSHSFNRYNVLGINSPPNKAFIYSGQSKDYLWSNGNKAKATWLWDVYERQGFVTMHTDGECGGWWVFPYRGYADGAITSYYKATREDKLPANHQFPHVSICENYALYRGSEFGRTCKLTNGLDESYDKYNNEGMIVSSPFCMGERTAYDVQFDYLEQFLNVYNDTNDSGERHKRLATITLMDTHNADLNLIGLDKSMVNLLTKLLIGKGNQPPLLDENSIVIVLSDHGIHYGFEYASYEGYLHHKQPLLHMVLPKDISTVYNENMEANQNLLTTHADLHMTLLYVAFGKSSNDFNQVDVARSLKQAENFFDDYTLTQAQTYGDVLFYPLDEHRTCSKLGIPTEYCPCIKYTELENTKEKDENIINRLIEFAVSFMNDKIQEFGVEKICNKFDYDISKAINRSVEANFTYGDLEYYSGYYLPSTSQNSRIYAVTVNVKSYPAKLKFSSTFINIVNKNTNGLTVTQITSYKGEWEGICRSKIYKNIKNEKQDQESEAYLKHFCFCSKKF</sequence>
<dbReference type="PANTHER" id="PTHR10974">
    <property type="entry name" value="FI08016P-RELATED"/>
    <property type="match status" value="1"/>
</dbReference>
<gene>
    <name evidence="2" type="ORF">FMOSSE_LOCUS529</name>
</gene>
<dbReference type="Proteomes" id="UP000789375">
    <property type="component" value="Unassembled WGS sequence"/>
</dbReference>
<evidence type="ECO:0000313" key="3">
    <source>
        <dbReference type="Proteomes" id="UP000789375"/>
    </source>
</evidence>
<evidence type="ECO:0000256" key="1">
    <source>
        <dbReference type="SAM" id="Phobius"/>
    </source>
</evidence>